<evidence type="ECO:0000313" key="13">
    <source>
        <dbReference type="EMBL" id="KAK6340307.1"/>
    </source>
</evidence>
<dbReference type="SUPFAM" id="SSF57850">
    <property type="entry name" value="RING/U-box"/>
    <property type="match status" value="1"/>
</dbReference>
<dbReference type="PROSITE" id="PS51867">
    <property type="entry name" value="ZF_RING_GID"/>
    <property type="match status" value="1"/>
</dbReference>
<evidence type="ECO:0000256" key="3">
    <source>
        <dbReference type="ARBA" id="ARBA00022490"/>
    </source>
</evidence>
<dbReference type="InterPro" id="IPR037683">
    <property type="entry name" value="Rmd5_dRing"/>
</dbReference>
<dbReference type="AlphaFoldDB" id="A0AAV9UDU5"/>
<name>A0AAV9UDU5_9PEZI</name>
<reference evidence="13 14" key="1">
    <citation type="submission" date="2019-10" db="EMBL/GenBank/DDBJ databases">
        <authorList>
            <person name="Palmer J.M."/>
        </authorList>
    </citation>
    <scope>NUCLEOTIDE SEQUENCE [LARGE SCALE GENOMIC DNA]</scope>
    <source>
        <strain evidence="13 14">TWF730</strain>
    </source>
</reference>
<dbReference type="GO" id="GO:0008270">
    <property type="term" value="F:zinc ion binding"/>
    <property type="evidence" value="ECO:0007669"/>
    <property type="project" value="UniProtKB-KW"/>
</dbReference>
<dbReference type="PANTHER" id="PTHR12170:SF3">
    <property type="entry name" value="GH10162P"/>
    <property type="match status" value="1"/>
</dbReference>
<comment type="function">
    <text evidence="1">Involved in the proteasome-dependent degradation of fructose-1,6-bisphosphatase.</text>
</comment>
<dbReference type="PROSITE" id="PS50897">
    <property type="entry name" value="CTLH"/>
    <property type="match status" value="1"/>
</dbReference>
<evidence type="ECO:0000256" key="2">
    <source>
        <dbReference type="ARBA" id="ARBA00004496"/>
    </source>
</evidence>
<comment type="caution">
    <text evidence="13">The sequence shown here is derived from an EMBL/GenBank/DDBJ whole genome shotgun (WGS) entry which is preliminary data.</text>
</comment>
<sequence>MDAIEKELDRLTSQANLSKSIKDIDRCLQMLMAARSTIEKDPSATTRELQTLEPKLKAGFQDANDSLKGLHGGIAKYTKALDKKFKHATNENGFDALANNQPLINRAIMMHLLREGKFEVADTFSKEAGLVDTVPPILEREFRELYSIQESLRQRQLGPAIEWAAKRRDVLEAKASNLEFELHRLQYLVFLCSGGVNDPKKALEYSRSWFLPFQHKYLSGLYSLCLCFGWTMPLTEHIIEISQLAGCLLWRGKMANSPYAAMVQDDSSWQSIIDSFTKEFCGLLRLSAESPLYVATTAGAIALPTFNKMATIMKAKKTEWTSQNELPVEVPLPDKFKYHSIFVCPVSKEQTTDLNPPMMIPCGHVLAKDTVNKLARGTGSRYKCPYCPADSLPKDAQEIFL</sequence>
<dbReference type="Pfam" id="PF13445">
    <property type="entry name" value="zf-RING_UBOX"/>
    <property type="match status" value="1"/>
</dbReference>
<dbReference type="InterPro" id="IPR024964">
    <property type="entry name" value="CTLH/CRA"/>
</dbReference>
<dbReference type="EMBL" id="JAVHNS010000011">
    <property type="protein sequence ID" value="KAK6340307.1"/>
    <property type="molecule type" value="Genomic_DNA"/>
</dbReference>
<dbReference type="FunFam" id="3.30.40.10:FF:000143">
    <property type="entry name" value="Regulator of gluconeogenesis Rmd5"/>
    <property type="match status" value="1"/>
</dbReference>
<dbReference type="PANTHER" id="PTHR12170">
    <property type="entry name" value="MACROPHAGE ERYTHROBLAST ATTACHER-RELATED"/>
    <property type="match status" value="1"/>
</dbReference>
<dbReference type="InterPro" id="IPR045098">
    <property type="entry name" value="Fyv10_fam"/>
</dbReference>
<evidence type="ECO:0000256" key="4">
    <source>
        <dbReference type="ARBA" id="ARBA00022723"/>
    </source>
</evidence>
<evidence type="ECO:0000313" key="14">
    <source>
        <dbReference type="Proteomes" id="UP001373714"/>
    </source>
</evidence>
<organism evidence="13 14">
    <name type="scientific">Orbilia blumenaviensis</name>
    <dbReference type="NCBI Taxonomy" id="1796055"/>
    <lineage>
        <taxon>Eukaryota</taxon>
        <taxon>Fungi</taxon>
        <taxon>Dikarya</taxon>
        <taxon>Ascomycota</taxon>
        <taxon>Pezizomycotina</taxon>
        <taxon>Orbiliomycetes</taxon>
        <taxon>Orbiliales</taxon>
        <taxon>Orbiliaceae</taxon>
        <taxon>Orbilia</taxon>
    </lineage>
</organism>
<evidence type="ECO:0000256" key="1">
    <source>
        <dbReference type="ARBA" id="ARBA00002343"/>
    </source>
</evidence>
<keyword evidence="4" id="KW-0479">Metal-binding</keyword>
<comment type="similarity">
    <text evidence="7">Belongs to the RMD5/GID2 family.</text>
</comment>
<keyword evidence="6" id="KW-0862">Zinc</keyword>
<evidence type="ECO:0000256" key="7">
    <source>
        <dbReference type="ARBA" id="ARBA00061136"/>
    </source>
</evidence>
<evidence type="ECO:0000256" key="9">
    <source>
        <dbReference type="ARBA" id="ARBA00080744"/>
    </source>
</evidence>
<dbReference type="PROSITE" id="PS50896">
    <property type="entry name" value="LISH"/>
    <property type="match status" value="1"/>
</dbReference>
<feature type="domain" description="CTLH" evidence="11">
    <location>
        <begin position="141"/>
        <end position="198"/>
    </location>
</feature>
<evidence type="ECO:0000259" key="11">
    <source>
        <dbReference type="PROSITE" id="PS50897"/>
    </source>
</evidence>
<dbReference type="Proteomes" id="UP001373714">
    <property type="component" value="Unassembled WGS sequence"/>
</dbReference>
<dbReference type="SMART" id="SM00668">
    <property type="entry name" value="CTLH"/>
    <property type="match status" value="1"/>
</dbReference>
<dbReference type="GO" id="GO:0043161">
    <property type="term" value="P:proteasome-mediated ubiquitin-dependent protein catabolic process"/>
    <property type="evidence" value="ECO:0007669"/>
    <property type="project" value="InterPro"/>
</dbReference>
<dbReference type="Gene3D" id="3.30.40.10">
    <property type="entry name" value="Zinc/RING finger domain, C3HC4 (zinc finger)"/>
    <property type="match status" value="1"/>
</dbReference>
<comment type="subcellular location">
    <subcellularLocation>
        <location evidence="2">Cytoplasm</location>
    </subcellularLocation>
</comment>
<dbReference type="InterPro" id="IPR044063">
    <property type="entry name" value="ZF_RING_GID"/>
</dbReference>
<evidence type="ECO:0000256" key="8">
    <source>
        <dbReference type="ARBA" id="ARBA00075398"/>
    </source>
</evidence>
<dbReference type="InterPro" id="IPR006595">
    <property type="entry name" value="CTLH_C"/>
</dbReference>
<dbReference type="GO" id="GO:0005634">
    <property type="term" value="C:nucleus"/>
    <property type="evidence" value="ECO:0007669"/>
    <property type="project" value="TreeGrafter"/>
</dbReference>
<keyword evidence="5 10" id="KW-0863">Zinc-finger</keyword>
<dbReference type="InterPro" id="IPR013083">
    <property type="entry name" value="Znf_RING/FYVE/PHD"/>
</dbReference>
<dbReference type="GO" id="GO:0034657">
    <property type="term" value="C:GID complex"/>
    <property type="evidence" value="ECO:0007669"/>
    <property type="project" value="TreeGrafter"/>
</dbReference>
<protein>
    <recommendedName>
        <fullName evidence="9">GID complex catalytic subunit 2</fullName>
    </recommendedName>
    <alternativeName>
        <fullName evidence="8">Glucose-induced degradation protein 2</fullName>
    </alternativeName>
</protein>
<feature type="domain" description="RING-Gid-type" evidence="12">
    <location>
        <begin position="344"/>
        <end position="387"/>
    </location>
</feature>
<evidence type="ECO:0000256" key="10">
    <source>
        <dbReference type="PROSITE-ProRule" id="PRU01215"/>
    </source>
</evidence>
<evidence type="ECO:0000259" key="12">
    <source>
        <dbReference type="PROSITE" id="PS51867"/>
    </source>
</evidence>
<proteinExistence type="inferred from homology"/>
<feature type="zinc finger region" description="RING-Gid-type" evidence="10">
    <location>
        <begin position="344"/>
        <end position="387"/>
    </location>
</feature>
<dbReference type="InterPro" id="IPR006594">
    <property type="entry name" value="LisH"/>
</dbReference>
<keyword evidence="3" id="KW-0963">Cytoplasm</keyword>
<accession>A0AAV9UDU5</accession>
<dbReference type="InterPro" id="IPR027370">
    <property type="entry name" value="Znf-RING_euk"/>
</dbReference>
<evidence type="ECO:0000256" key="5">
    <source>
        <dbReference type="ARBA" id="ARBA00022771"/>
    </source>
</evidence>
<dbReference type="GO" id="GO:0005737">
    <property type="term" value="C:cytoplasm"/>
    <property type="evidence" value="ECO:0007669"/>
    <property type="project" value="UniProtKB-SubCell"/>
</dbReference>
<dbReference type="CDD" id="cd16652">
    <property type="entry name" value="dRING_Rmd5p-like"/>
    <property type="match status" value="1"/>
</dbReference>
<evidence type="ECO:0000256" key="6">
    <source>
        <dbReference type="ARBA" id="ARBA00022833"/>
    </source>
</evidence>
<dbReference type="Pfam" id="PF10607">
    <property type="entry name" value="CTLH"/>
    <property type="match status" value="1"/>
</dbReference>
<keyword evidence="14" id="KW-1185">Reference proteome</keyword>
<dbReference type="GO" id="GO:0061630">
    <property type="term" value="F:ubiquitin protein ligase activity"/>
    <property type="evidence" value="ECO:0007669"/>
    <property type="project" value="InterPro"/>
</dbReference>
<gene>
    <name evidence="13" type="ORF">TWF730_002070</name>
</gene>
<dbReference type="SMART" id="SM00667">
    <property type="entry name" value="LisH"/>
    <property type="match status" value="1"/>
</dbReference>